<dbReference type="InterPro" id="IPR012292">
    <property type="entry name" value="Globin/Proto"/>
</dbReference>
<gene>
    <name evidence="6" type="ORF">SDRG_06019</name>
</gene>
<sequence length="255" mass="28594">MGVTYSVQAIKQTKDGMIILGVRYKRYFEERCPDFAMVHPRISKDVQALVLANWAAISSGSTPALLKIKPASPVVYFYDYFYGMIFEKAPAVKPLFRSSIIVQGKALINIIQSITSAVNAPNVIEKVCDLAYRHNKYGVKIEYFNLLGKCLLLAMHDCTGDTFTDELREAWRAAYAYMVMVMTPILYHGVVHPTDEDKALSRQGRVQQSIFTSLSYWRHRTVAVGPDASLMCPANPPGMDSILPDANAPQCPYQR</sequence>
<dbReference type="GO" id="GO:0071949">
    <property type="term" value="F:FAD binding"/>
    <property type="evidence" value="ECO:0007669"/>
    <property type="project" value="TreeGrafter"/>
</dbReference>
<evidence type="ECO:0000256" key="1">
    <source>
        <dbReference type="ARBA" id="ARBA00022617"/>
    </source>
</evidence>
<reference evidence="6 7" key="1">
    <citation type="submission" date="2012-04" db="EMBL/GenBank/DDBJ databases">
        <title>The Genome Sequence of Saprolegnia declina VS20.</title>
        <authorList>
            <consortium name="The Broad Institute Genome Sequencing Platform"/>
            <person name="Russ C."/>
            <person name="Nusbaum C."/>
            <person name="Tyler B."/>
            <person name="van West P."/>
            <person name="Dieguez-Uribeondo J."/>
            <person name="de Bruijn I."/>
            <person name="Tripathy S."/>
            <person name="Jiang R."/>
            <person name="Young S.K."/>
            <person name="Zeng Q."/>
            <person name="Gargeya S."/>
            <person name="Fitzgerald M."/>
            <person name="Haas B."/>
            <person name="Abouelleil A."/>
            <person name="Alvarado L."/>
            <person name="Arachchi H.M."/>
            <person name="Berlin A."/>
            <person name="Chapman S.B."/>
            <person name="Goldberg J."/>
            <person name="Griggs A."/>
            <person name="Gujja S."/>
            <person name="Hansen M."/>
            <person name="Howarth C."/>
            <person name="Imamovic A."/>
            <person name="Larimer J."/>
            <person name="McCowen C."/>
            <person name="Montmayeur A."/>
            <person name="Murphy C."/>
            <person name="Neiman D."/>
            <person name="Pearson M."/>
            <person name="Priest M."/>
            <person name="Roberts A."/>
            <person name="Saif S."/>
            <person name="Shea T."/>
            <person name="Sisk P."/>
            <person name="Sykes S."/>
            <person name="Wortman J."/>
            <person name="Nusbaum C."/>
            <person name="Birren B."/>
        </authorList>
    </citation>
    <scope>NUCLEOTIDE SEQUENCE [LARGE SCALE GENOMIC DNA]</scope>
    <source>
        <strain evidence="6 7">VS20</strain>
    </source>
</reference>
<keyword evidence="3" id="KW-0408">Iron</keyword>
<dbReference type="PANTHER" id="PTHR43396">
    <property type="entry name" value="FLAVOHEMOPROTEIN"/>
    <property type="match status" value="1"/>
</dbReference>
<dbReference type="VEuPathDB" id="FungiDB:SDRG_06019"/>
<dbReference type="AlphaFoldDB" id="T0QF73"/>
<dbReference type="GO" id="GO:0008941">
    <property type="term" value="F:nitric oxide dioxygenase NAD(P)H activity"/>
    <property type="evidence" value="ECO:0007669"/>
    <property type="project" value="TreeGrafter"/>
</dbReference>
<evidence type="ECO:0000313" key="7">
    <source>
        <dbReference type="Proteomes" id="UP000030762"/>
    </source>
</evidence>
<dbReference type="GO" id="GO:0046210">
    <property type="term" value="P:nitric oxide catabolic process"/>
    <property type="evidence" value="ECO:0007669"/>
    <property type="project" value="TreeGrafter"/>
</dbReference>
<keyword evidence="4" id="KW-0813">Transport</keyword>
<dbReference type="GO" id="GO:0071500">
    <property type="term" value="P:cellular response to nitrosative stress"/>
    <property type="evidence" value="ECO:0007669"/>
    <property type="project" value="TreeGrafter"/>
</dbReference>
<dbReference type="EMBL" id="JH767147">
    <property type="protein sequence ID" value="EQC36574.1"/>
    <property type="molecule type" value="Genomic_DNA"/>
</dbReference>
<keyword evidence="7" id="KW-1185">Reference proteome</keyword>
<accession>T0QF73</accession>
<keyword evidence="1 4" id="KW-0349">Heme</keyword>
<dbReference type="GO" id="GO:0046872">
    <property type="term" value="F:metal ion binding"/>
    <property type="evidence" value="ECO:0007669"/>
    <property type="project" value="UniProtKB-KW"/>
</dbReference>
<dbReference type="RefSeq" id="XP_008609995.1">
    <property type="nucleotide sequence ID" value="XM_008611773.1"/>
</dbReference>
<dbReference type="GO" id="GO:0019825">
    <property type="term" value="F:oxygen binding"/>
    <property type="evidence" value="ECO:0007669"/>
    <property type="project" value="InterPro"/>
</dbReference>
<evidence type="ECO:0000256" key="3">
    <source>
        <dbReference type="ARBA" id="ARBA00023004"/>
    </source>
</evidence>
<dbReference type="Pfam" id="PF00042">
    <property type="entry name" value="Globin"/>
    <property type="match status" value="1"/>
</dbReference>
<dbReference type="InParanoid" id="T0QF73"/>
<evidence type="ECO:0000313" key="6">
    <source>
        <dbReference type="EMBL" id="EQC36574.1"/>
    </source>
</evidence>
<dbReference type="GeneID" id="19946746"/>
<dbReference type="PROSITE" id="PS01033">
    <property type="entry name" value="GLOBIN"/>
    <property type="match status" value="1"/>
</dbReference>
<evidence type="ECO:0000256" key="2">
    <source>
        <dbReference type="ARBA" id="ARBA00022723"/>
    </source>
</evidence>
<name>T0QF73_SAPDV</name>
<evidence type="ECO:0000256" key="4">
    <source>
        <dbReference type="RuleBase" id="RU000356"/>
    </source>
</evidence>
<dbReference type="InterPro" id="IPR009050">
    <property type="entry name" value="Globin-like_sf"/>
</dbReference>
<dbReference type="OMA" id="RYFEERC"/>
<dbReference type="SUPFAM" id="SSF46458">
    <property type="entry name" value="Globin-like"/>
    <property type="match status" value="1"/>
</dbReference>
<dbReference type="Proteomes" id="UP000030762">
    <property type="component" value="Unassembled WGS sequence"/>
</dbReference>
<dbReference type="GO" id="GO:0020037">
    <property type="term" value="F:heme binding"/>
    <property type="evidence" value="ECO:0007669"/>
    <property type="project" value="InterPro"/>
</dbReference>
<organism evidence="6 7">
    <name type="scientific">Saprolegnia diclina (strain VS20)</name>
    <dbReference type="NCBI Taxonomy" id="1156394"/>
    <lineage>
        <taxon>Eukaryota</taxon>
        <taxon>Sar</taxon>
        <taxon>Stramenopiles</taxon>
        <taxon>Oomycota</taxon>
        <taxon>Saprolegniomycetes</taxon>
        <taxon>Saprolegniales</taxon>
        <taxon>Saprolegniaceae</taxon>
        <taxon>Saprolegnia</taxon>
    </lineage>
</organism>
<feature type="domain" description="Globin" evidence="5">
    <location>
        <begin position="41"/>
        <end position="187"/>
    </location>
</feature>
<evidence type="ECO:0000259" key="5">
    <source>
        <dbReference type="PROSITE" id="PS01033"/>
    </source>
</evidence>
<dbReference type="InterPro" id="IPR000971">
    <property type="entry name" value="Globin"/>
</dbReference>
<dbReference type="OrthoDB" id="436496at2759"/>
<comment type="similarity">
    <text evidence="4">Belongs to the globin family.</text>
</comment>
<protein>
    <recommendedName>
        <fullName evidence="5">Globin domain-containing protein</fullName>
    </recommendedName>
</protein>
<dbReference type="PANTHER" id="PTHR43396:SF3">
    <property type="entry name" value="FLAVOHEMOPROTEIN"/>
    <property type="match status" value="1"/>
</dbReference>
<proteinExistence type="inferred from homology"/>
<dbReference type="GO" id="GO:0005344">
    <property type="term" value="F:oxygen carrier activity"/>
    <property type="evidence" value="ECO:0007669"/>
    <property type="project" value="UniProtKB-KW"/>
</dbReference>
<keyword evidence="2" id="KW-0479">Metal-binding</keyword>
<dbReference type="STRING" id="1156394.T0QF73"/>
<dbReference type="Gene3D" id="1.10.490.10">
    <property type="entry name" value="Globins"/>
    <property type="match status" value="1"/>
</dbReference>
<keyword evidence="4" id="KW-0561">Oxygen transport</keyword>